<sequence length="159" mass="17935">MKIQQLKICLVDDIDMIPDLEKEEVETVGENIFESRVLINMNPSLITIPDDFKDDKELLIIDWRLASNMTSRGLCFDITVDIIKRKTVASEVVFSEAIVLAETFAYHKLIGHESGGSVRRVGSRVTSNQLNAKCYCQSRTEPLDCSIVSLILKEVDDVE</sequence>
<organism evidence="1 2">
    <name type="scientific">Carnegiea gigantea</name>
    <dbReference type="NCBI Taxonomy" id="171969"/>
    <lineage>
        <taxon>Eukaryota</taxon>
        <taxon>Viridiplantae</taxon>
        <taxon>Streptophyta</taxon>
        <taxon>Embryophyta</taxon>
        <taxon>Tracheophyta</taxon>
        <taxon>Spermatophyta</taxon>
        <taxon>Magnoliopsida</taxon>
        <taxon>eudicotyledons</taxon>
        <taxon>Gunneridae</taxon>
        <taxon>Pentapetalae</taxon>
        <taxon>Caryophyllales</taxon>
        <taxon>Cactineae</taxon>
        <taxon>Cactaceae</taxon>
        <taxon>Cactoideae</taxon>
        <taxon>Echinocereeae</taxon>
        <taxon>Carnegiea</taxon>
    </lineage>
</organism>
<dbReference type="AlphaFoldDB" id="A0A9Q1GNX3"/>
<evidence type="ECO:0000313" key="1">
    <source>
        <dbReference type="EMBL" id="KAJ8422757.1"/>
    </source>
</evidence>
<protein>
    <submittedName>
        <fullName evidence="1">Uncharacterized protein</fullName>
    </submittedName>
</protein>
<dbReference type="Proteomes" id="UP001153076">
    <property type="component" value="Unassembled WGS sequence"/>
</dbReference>
<comment type="caution">
    <text evidence="1">The sequence shown here is derived from an EMBL/GenBank/DDBJ whole genome shotgun (WGS) entry which is preliminary data.</text>
</comment>
<evidence type="ECO:0000313" key="2">
    <source>
        <dbReference type="Proteomes" id="UP001153076"/>
    </source>
</evidence>
<keyword evidence="2" id="KW-1185">Reference proteome</keyword>
<dbReference type="PROSITE" id="PS00059">
    <property type="entry name" value="ADH_ZINC"/>
    <property type="match status" value="1"/>
</dbReference>
<dbReference type="EMBL" id="JAKOGI010002156">
    <property type="protein sequence ID" value="KAJ8422757.1"/>
    <property type="molecule type" value="Genomic_DNA"/>
</dbReference>
<dbReference type="InterPro" id="IPR002328">
    <property type="entry name" value="ADH_Zn_CS"/>
</dbReference>
<accession>A0A9Q1GNX3</accession>
<dbReference type="GO" id="GO:0008270">
    <property type="term" value="F:zinc ion binding"/>
    <property type="evidence" value="ECO:0007669"/>
    <property type="project" value="InterPro"/>
</dbReference>
<name>A0A9Q1GNX3_9CARY</name>
<reference evidence="1" key="1">
    <citation type="submission" date="2022-04" db="EMBL/GenBank/DDBJ databases">
        <title>Carnegiea gigantea Genome sequencing and assembly v2.</title>
        <authorList>
            <person name="Copetti D."/>
            <person name="Sanderson M.J."/>
            <person name="Burquez A."/>
            <person name="Wojciechowski M.F."/>
        </authorList>
    </citation>
    <scope>NUCLEOTIDE SEQUENCE</scope>
    <source>
        <strain evidence="1">SGP5-SGP5p</strain>
        <tissue evidence="1">Aerial part</tissue>
    </source>
</reference>
<gene>
    <name evidence="1" type="ORF">Cgig2_023378</name>
</gene>
<proteinExistence type="predicted"/>
<dbReference type="GO" id="GO:0016491">
    <property type="term" value="F:oxidoreductase activity"/>
    <property type="evidence" value="ECO:0007669"/>
    <property type="project" value="InterPro"/>
</dbReference>